<dbReference type="Proteomes" id="UP000295497">
    <property type="component" value="Chromosome"/>
</dbReference>
<organism evidence="2 3">
    <name type="scientific">Sorangium cellulosum</name>
    <name type="common">Polyangium cellulosum</name>
    <dbReference type="NCBI Taxonomy" id="56"/>
    <lineage>
        <taxon>Bacteria</taxon>
        <taxon>Pseudomonadati</taxon>
        <taxon>Myxococcota</taxon>
        <taxon>Polyangia</taxon>
        <taxon>Polyangiales</taxon>
        <taxon>Polyangiaceae</taxon>
        <taxon>Sorangium</taxon>
    </lineage>
</organism>
<dbReference type="EMBL" id="CP012672">
    <property type="protein sequence ID" value="AUX32491.1"/>
    <property type="molecule type" value="Genomic_DNA"/>
</dbReference>
<accession>A0A4P2QRD9</accession>
<protein>
    <submittedName>
        <fullName evidence="2">Uncharacterized protein</fullName>
    </submittedName>
</protein>
<sequence>MVARAEGAAWRKGAPPDYHLSNEALPKERACRHASGSREAAAGTRRSGVGSSRS</sequence>
<dbReference type="RefSeq" id="WP_165374112.1">
    <property type="nucleotide sequence ID" value="NZ_CP012672.1"/>
</dbReference>
<proteinExistence type="predicted"/>
<gene>
    <name evidence="2" type="ORF">SOCE836_046310</name>
</gene>
<feature type="compositionally biased region" description="Low complexity" evidence="1">
    <location>
        <begin position="40"/>
        <end position="54"/>
    </location>
</feature>
<name>A0A4P2QRD9_SORCE</name>
<evidence type="ECO:0000313" key="3">
    <source>
        <dbReference type="Proteomes" id="UP000295497"/>
    </source>
</evidence>
<feature type="region of interest" description="Disordered" evidence="1">
    <location>
        <begin position="1"/>
        <end position="54"/>
    </location>
</feature>
<dbReference type="AlphaFoldDB" id="A0A4P2QRD9"/>
<evidence type="ECO:0000256" key="1">
    <source>
        <dbReference type="SAM" id="MobiDB-lite"/>
    </source>
</evidence>
<evidence type="ECO:0000313" key="2">
    <source>
        <dbReference type="EMBL" id="AUX32491.1"/>
    </source>
</evidence>
<reference evidence="2 3" key="1">
    <citation type="submission" date="2015-09" db="EMBL/GenBank/DDBJ databases">
        <title>Sorangium comparison.</title>
        <authorList>
            <person name="Zaburannyi N."/>
            <person name="Bunk B."/>
            <person name="Overmann J."/>
            <person name="Mueller R."/>
        </authorList>
    </citation>
    <scope>NUCLEOTIDE SEQUENCE [LARGE SCALE GENOMIC DNA]</scope>
    <source>
        <strain evidence="2 3">So ce836</strain>
    </source>
</reference>